<keyword evidence="2" id="KW-0812">Transmembrane</keyword>
<evidence type="ECO:0000313" key="5">
    <source>
        <dbReference type="Proteomes" id="UP000015241"/>
    </source>
</evidence>
<sequence>MDRWSTCQFDTVLCSMCGVRNTLAGASGCGINVNSRGNQLSCNFPNTMPHRLWTRYRTLNAYTGLFVGATYAQTTTYGIASSLAYAYLRRPKKDPWLIPSIVSLVWLLCSFCTAMDIHTSYYFITSIDNEALDFDPPWSMDILTAIVASTSIVVRLLYLYRIWRFHQQKGQWNVLLIIDIILVAAMSLLNISGGIAIAIILSLPGVHPNTTSLSNALEAAIVGGICADVLMVVTLCVSLYRARSGLQRTDSAITLFILYTIYNGLLPACFSFATLVAIFCRPYTPLYACFYIQVGNLFLIGLVSSLNHRKTIRSRIERDLDLNYDAFDSVGDTPNWIPAAEPFSRSYSEVAESRSESVEASTAQGTSRAEAMSSMGYTQGHVKEGQV</sequence>
<feature type="domain" description="DUF6534" evidence="3">
    <location>
        <begin position="225"/>
        <end position="310"/>
    </location>
</feature>
<feature type="transmembrane region" description="Helical" evidence="2">
    <location>
        <begin position="285"/>
        <end position="306"/>
    </location>
</feature>
<protein>
    <recommendedName>
        <fullName evidence="3">DUF6534 domain-containing protein</fullName>
    </recommendedName>
</protein>
<name>S8FSN9_FOMSC</name>
<keyword evidence="5" id="KW-1185">Reference proteome</keyword>
<proteinExistence type="predicted"/>
<evidence type="ECO:0000313" key="4">
    <source>
        <dbReference type="EMBL" id="EPT01190.1"/>
    </source>
</evidence>
<reference evidence="4 5" key="1">
    <citation type="journal article" date="2012" name="Science">
        <title>The Paleozoic origin of enzymatic lignin decomposition reconstructed from 31 fungal genomes.</title>
        <authorList>
            <person name="Floudas D."/>
            <person name="Binder M."/>
            <person name="Riley R."/>
            <person name="Barry K."/>
            <person name="Blanchette R.A."/>
            <person name="Henrissat B."/>
            <person name="Martinez A.T."/>
            <person name="Otillar R."/>
            <person name="Spatafora J.W."/>
            <person name="Yadav J.S."/>
            <person name="Aerts A."/>
            <person name="Benoit I."/>
            <person name="Boyd A."/>
            <person name="Carlson A."/>
            <person name="Copeland A."/>
            <person name="Coutinho P.M."/>
            <person name="de Vries R.P."/>
            <person name="Ferreira P."/>
            <person name="Findley K."/>
            <person name="Foster B."/>
            <person name="Gaskell J."/>
            <person name="Glotzer D."/>
            <person name="Gorecki P."/>
            <person name="Heitman J."/>
            <person name="Hesse C."/>
            <person name="Hori C."/>
            <person name="Igarashi K."/>
            <person name="Jurgens J.A."/>
            <person name="Kallen N."/>
            <person name="Kersten P."/>
            <person name="Kohler A."/>
            <person name="Kuees U."/>
            <person name="Kumar T.K.A."/>
            <person name="Kuo A."/>
            <person name="LaButti K."/>
            <person name="Larrondo L.F."/>
            <person name="Lindquist E."/>
            <person name="Ling A."/>
            <person name="Lombard V."/>
            <person name="Lucas S."/>
            <person name="Lundell T."/>
            <person name="Martin R."/>
            <person name="McLaughlin D.J."/>
            <person name="Morgenstern I."/>
            <person name="Morin E."/>
            <person name="Murat C."/>
            <person name="Nagy L.G."/>
            <person name="Nolan M."/>
            <person name="Ohm R.A."/>
            <person name="Patyshakuliyeva A."/>
            <person name="Rokas A."/>
            <person name="Ruiz-Duenas F.J."/>
            <person name="Sabat G."/>
            <person name="Salamov A."/>
            <person name="Samejima M."/>
            <person name="Schmutz J."/>
            <person name="Slot J.C."/>
            <person name="St John F."/>
            <person name="Stenlid J."/>
            <person name="Sun H."/>
            <person name="Sun S."/>
            <person name="Syed K."/>
            <person name="Tsang A."/>
            <person name="Wiebenga A."/>
            <person name="Young D."/>
            <person name="Pisabarro A."/>
            <person name="Eastwood D.C."/>
            <person name="Martin F."/>
            <person name="Cullen D."/>
            <person name="Grigoriev I.V."/>
            <person name="Hibbett D.S."/>
        </authorList>
    </citation>
    <scope>NUCLEOTIDE SEQUENCE</scope>
    <source>
        <strain evidence="5">FP-58527</strain>
    </source>
</reference>
<dbReference type="Proteomes" id="UP000015241">
    <property type="component" value="Unassembled WGS sequence"/>
</dbReference>
<accession>S8FSN9</accession>
<feature type="transmembrane region" description="Helical" evidence="2">
    <location>
        <begin position="252"/>
        <end position="279"/>
    </location>
</feature>
<dbReference type="HOGENOM" id="CLU_713786_0_0_1"/>
<dbReference type="EMBL" id="KE504143">
    <property type="protein sequence ID" value="EPT01190.1"/>
    <property type="molecule type" value="Genomic_DNA"/>
</dbReference>
<dbReference type="Pfam" id="PF20152">
    <property type="entry name" value="DUF6534"/>
    <property type="match status" value="1"/>
</dbReference>
<gene>
    <name evidence="4" type="ORF">FOMPIDRAFT_1059876</name>
</gene>
<feature type="transmembrane region" description="Helical" evidence="2">
    <location>
        <begin position="172"/>
        <end position="200"/>
    </location>
</feature>
<dbReference type="STRING" id="743788.S8FSN9"/>
<evidence type="ECO:0000256" key="1">
    <source>
        <dbReference type="SAM" id="MobiDB-lite"/>
    </source>
</evidence>
<dbReference type="InParanoid" id="S8FSN9"/>
<feature type="transmembrane region" description="Helical" evidence="2">
    <location>
        <begin position="138"/>
        <end position="160"/>
    </location>
</feature>
<evidence type="ECO:0000256" key="2">
    <source>
        <dbReference type="SAM" id="Phobius"/>
    </source>
</evidence>
<dbReference type="OrthoDB" id="2801343at2759"/>
<evidence type="ECO:0000259" key="3">
    <source>
        <dbReference type="Pfam" id="PF20152"/>
    </source>
</evidence>
<dbReference type="InterPro" id="IPR045339">
    <property type="entry name" value="DUF6534"/>
</dbReference>
<feature type="region of interest" description="Disordered" evidence="1">
    <location>
        <begin position="354"/>
        <end position="387"/>
    </location>
</feature>
<keyword evidence="2" id="KW-1133">Transmembrane helix</keyword>
<feature type="transmembrane region" description="Helical" evidence="2">
    <location>
        <begin position="96"/>
        <end position="118"/>
    </location>
</feature>
<dbReference type="PANTHER" id="PTHR40465:SF1">
    <property type="entry name" value="DUF6534 DOMAIN-CONTAINING PROTEIN"/>
    <property type="match status" value="1"/>
</dbReference>
<organism evidence="4 5">
    <name type="scientific">Fomitopsis schrenkii</name>
    <name type="common">Brown rot fungus</name>
    <dbReference type="NCBI Taxonomy" id="2126942"/>
    <lineage>
        <taxon>Eukaryota</taxon>
        <taxon>Fungi</taxon>
        <taxon>Dikarya</taxon>
        <taxon>Basidiomycota</taxon>
        <taxon>Agaricomycotina</taxon>
        <taxon>Agaricomycetes</taxon>
        <taxon>Polyporales</taxon>
        <taxon>Fomitopsis</taxon>
    </lineage>
</organism>
<dbReference type="AlphaFoldDB" id="S8FSN9"/>
<feature type="transmembrane region" description="Helical" evidence="2">
    <location>
        <begin position="220"/>
        <end position="240"/>
    </location>
</feature>
<dbReference type="PANTHER" id="PTHR40465">
    <property type="entry name" value="CHROMOSOME 1, WHOLE GENOME SHOTGUN SEQUENCE"/>
    <property type="match status" value="1"/>
</dbReference>
<keyword evidence="2" id="KW-0472">Membrane</keyword>